<evidence type="ECO:0000256" key="1">
    <source>
        <dbReference type="SAM" id="MobiDB-lite"/>
    </source>
</evidence>
<proteinExistence type="predicted"/>
<dbReference type="Gene3D" id="2.30.30.1060">
    <property type="match status" value="1"/>
</dbReference>
<gene>
    <name evidence="3" type="ORF">RW095_18195</name>
</gene>
<dbReference type="Pfam" id="PF11160">
    <property type="entry name" value="Hva1_TUDOR"/>
    <property type="match status" value="1"/>
</dbReference>
<feature type="compositionally biased region" description="Basic and acidic residues" evidence="1">
    <location>
        <begin position="1"/>
        <end position="11"/>
    </location>
</feature>
<keyword evidence="4" id="KW-1185">Reference proteome</keyword>
<dbReference type="EMBL" id="CP136512">
    <property type="protein sequence ID" value="WOD15238.1"/>
    <property type="molecule type" value="Genomic_DNA"/>
</dbReference>
<organism evidence="3 4">
    <name type="scientific">Paraburkholderia kirstenboschensis</name>
    <dbReference type="NCBI Taxonomy" id="1245436"/>
    <lineage>
        <taxon>Bacteria</taxon>
        <taxon>Pseudomonadati</taxon>
        <taxon>Pseudomonadota</taxon>
        <taxon>Betaproteobacteria</taxon>
        <taxon>Burkholderiales</taxon>
        <taxon>Burkholderiaceae</taxon>
        <taxon>Paraburkholderia</taxon>
    </lineage>
</organism>
<evidence type="ECO:0000259" key="2">
    <source>
        <dbReference type="Pfam" id="PF11160"/>
    </source>
</evidence>
<sequence>MSDDLKPKDRVSWNTSQGETHGHVKRVITERAKVDGHVVAASPCSPSYEVESEKGGKRAVHKGGALRKSRGERRAPYTTR</sequence>
<protein>
    <submittedName>
        <fullName evidence="3">DUF2945 domain-containing protein</fullName>
    </submittedName>
</protein>
<feature type="region of interest" description="Disordered" evidence="1">
    <location>
        <begin position="45"/>
        <end position="80"/>
    </location>
</feature>
<feature type="region of interest" description="Disordered" evidence="1">
    <location>
        <begin position="1"/>
        <end position="24"/>
    </location>
</feature>
<dbReference type="Proteomes" id="UP001302652">
    <property type="component" value="Chromosome 2"/>
</dbReference>
<dbReference type="RefSeq" id="WP_317017380.1">
    <property type="nucleotide sequence ID" value="NZ_CP136512.1"/>
</dbReference>
<reference evidence="3 4" key="1">
    <citation type="submission" date="2023-10" db="EMBL/GenBank/DDBJ databases">
        <title>Surface-active antibiotics is a multifunctional adaptation for post-fire microbes.</title>
        <authorList>
            <person name="Liu M.D."/>
            <person name="Du Y."/>
            <person name="Koupaei S.K."/>
            <person name="Kim N.R."/>
            <person name="Zhang W."/>
            <person name="Traxler M.F."/>
        </authorList>
    </citation>
    <scope>NUCLEOTIDE SEQUENCE [LARGE SCALE GENOMIC DNA]</scope>
    <source>
        <strain evidence="3 4">F3</strain>
    </source>
</reference>
<evidence type="ECO:0000313" key="3">
    <source>
        <dbReference type="EMBL" id="WOD15238.1"/>
    </source>
</evidence>
<accession>A0ABZ0EDD7</accession>
<feature type="domain" description="Hypervirulence associated protein TUDOR" evidence="2">
    <location>
        <begin position="9"/>
        <end position="66"/>
    </location>
</feature>
<name>A0ABZ0EDD7_9BURK</name>
<dbReference type="InterPro" id="IPR021331">
    <property type="entry name" value="Hva1_TUDOR"/>
</dbReference>
<evidence type="ECO:0000313" key="4">
    <source>
        <dbReference type="Proteomes" id="UP001302652"/>
    </source>
</evidence>
<feature type="compositionally biased region" description="Basic residues" evidence="1">
    <location>
        <begin position="57"/>
        <end position="71"/>
    </location>
</feature>